<dbReference type="PANTHER" id="PTHR24220">
    <property type="entry name" value="IMPORT ATP-BINDING PROTEIN"/>
    <property type="match status" value="1"/>
</dbReference>
<keyword evidence="3 5" id="KW-0067">ATP-binding</keyword>
<evidence type="ECO:0000313" key="5">
    <source>
        <dbReference type="EMBL" id="MBU7598315.1"/>
    </source>
</evidence>
<dbReference type="CDD" id="cd03255">
    <property type="entry name" value="ABC_MJ0796_LolCDE_FtsE"/>
    <property type="match status" value="1"/>
</dbReference>
<dbReference type="SMART" id="SM00382">
    <property type="entry name" value="AAA"/>
    <property type="match status" value="1"/>
</dbReference>
<dbReference type="EMBL" id="JAELVF020000001">
    <property type="protein sequence ID" value="MBU7598315.1"/>
    <property type="molecule type" value="Genomic_DNA"/>
</dbReference>
<evidence type="ECO:0000313" key="6">
    <source>
        <dbReference type="Proteomes" id="UP000694501"/>
    </source>
</evidence>
<reference evidence="5" key="1">
    <citation type="submission" date="2021-06" db="EMBL/GenBank/DDBJ databases">
        <title>Sequencing of actinobacteria type strains.</title>
        <authorList>
            <person name="Nguyen G.-S."/>
            <person name="Wentzel A."/>
        </authorList>
    </citation>
    <scope>NUCLEOTIDE SEQUENCE</scope>
    <source>
        <strain evidence="5">P38-E01</strain>
    </source>
</reference>
<evidence type="ECO:0000256" key="3">
    <source>
        <dbReference type="ARBA" id="ARBA00022840"/>
    </source>
</evidence>
<dbReference type="PROSITE" id="PS50893">
    <property type="entry name" value="ABC_TRANSPORTER_2"/>
    <property type="match status" value="1"/>
</dbReference>
<dbReference type="Proteomes" id="UP000694501">
    <property type="component" value="Unassembled WGS sequence"/>
</dbReference>
<dbReference type="GO" id="GO:0016887">
    <property type="term" value="F:ATP hydrolysis activity"/>
    <property type="evidence" value="ECO:0007669"/>
    <property type="project" value="InterPro"/>
</dbReference>
<dbReference type="PROSITE" id="PS00211">
    <property type="entry name" value="ABC_TRANSPORTER_1"/>
    <property type="match status" value="1"/>
</dbReference>
<gene>
    <name evidence="5" type="ORF">JGS22_011985</name>
</gene>
<evidence type="ECO:0000259" key="4">
    <source>
        <dbReference type="PROSITE" id="PS50893"/>
    </source>
</evidence>
<dbReference type="Gene3D" id="3.40.50.300">
    <property type="entry name" value="P-loop containing nucleotide triphosphate hydrolases"/>
    <property type="match status" value="1"/>
</dbReference>
<keyword evidence="6" id="KW-1185">Reference proteome</keyword>
<name>A0A949JQD7_9ACTN</name>
<feature type="domain" description="ABC transporter" evidence="4">
    <location>
        <begin position="1"/>
        <end position="229"/>
    </location>
</feature>
<dbReference type="SUPFAM" id="SSF52540">
    <property type="entry name" value="P-loop containing nucleoside triphosphate hydrolases"/>
    <property type="match status" value="1"/>
</dbReference>
<dbReference type="InterPro" id="IPR017911">
    <property type="entry name" value="MacB-like_ATP-bd"/>
</dbReference>
<dbReference type="GO" id="GO:0022857">
    <property type="term" value="F:transmembrane transporter activity"/>
    <property type="evidence" value="ECO:0007669"/>
    <property type="project" value="TreeGrafter"/>
</dbReference>
<dbReference type="Pfam" id="PF00005">
    <property type="entry name" value="ABC_tran"/>
    <property type="match status" value="1"/>
</dbReference>
<dbReference type="GO" id="GO:0005886">
    <property type="term" value="C:plasma membrane"/>
    <property type="evidence" value="ECO:0007669"/>
    <property type="project" value="TreeGrafter"/>
</dbReference>
<accession>A0A949JQD7</accession>
<dbReference type="InterPro" id="IPR003439">
    <property type="entry name" value="ABC_transporter-like_ATP-bd"/>
</dbReference>
<protein>
    <submittedName>
        <fullName evidence="5">ABC transporter ATP-binding protein</fullName>
    </submittedName>
</protein>
<proteinExistence type="predicted"/>
<dbReference type="InterPro" id="IPR017871">
    <property type="entry name" value="ABC_transporter-like_CS"/>
</dbReference>
<dbReference type="AlphaFoldDB" id="A0A949JQD7"/>
<dbReference type="InterPro" id="IPR015854">
    <property type="entry name" value="ABC_transpr_LolD-like"/>
</dbReference>
<keyword evidence="2" id="KW-0547">Nucleotide-binding</keyword>
<dbReference type="GO" id="GO:0005524">
    <property type="term" value="F:ATP binding"/>
    <property type="evidence" value="ECO:0007669"/>
    <property type="project" value="UniProtKB-KW"/>
</dbReference>
<evidence type="ECO:0000256" key="1">
    <source>
        <dbReference type="ARBA" id="ARBA00022448"/>
    </source>
</evidence>
<dbReference type="InterPro" id="IPR003593">
    <property type="entry name" value="AAA+_ATPase"/>
</dbReference>
<comment type="caution">
    <text evidence="5">The sequence shown here is derived from an EMBL/GenBank/DDBJ whole genome shotgun (WGS) entry which is preliminary data.</text>
</comment>
<dbReference type="InterPro" id="IPR027417">
    <property type="entry name" value="P-loop_NTPase"/>
</dbReference>
<sequence>MEVRDLRYSVAGRTLLDGVNLLLPAGRSLAVTGPSGSGKSTLLNCVLGLIRCDEGEVVVAGRDLTTLTPRSLARHRRSTVGMVFQFGELLPELTPVENVALAALLAGVKRDEAFGRARRLLTDLGVPVGGTPTAELSGGERQRAAVARALVNQPQLLLADEPTGSLDAQNREAVADLLFSLPEQWGCAVLVVTHDTSVAARAHGCFTLHEGKLLSQGSAAESRPTLAEGRGR</sequence>
<organism evidence="5 6">
    <name type="scientific">Streptomyces tardus</name>
    <dbReference type="NCBI Taxonomy" id="2780544"/>
    <lineage>
        <taxon>Bacteria</taxon>
        <taxon>Bacillati</taxon>
        <taxon>Actinomycetota</taxon>
        <taxon>Actinomycetes</taxon>
        <taxon>Kitasatosporales</taxon>
        <taxon>Streptomycetaceae</taxon>
        <taxon>Streptomyces</taxon>
    </lineage>
</organism>
<keyword evidence="1" id="KW-0813">Transport</keyword>
<evidence type="ECO:0000256" key="2">
    <source>
        <dbReference type="ARBA" id="ARBA00022741"/>
    </source>
</evidence>